<dbReference type="EMBL" id="VUJU01004925">
    <property type="protein sequence ID" value="KAF0752817.1"/>
    <property type="molecule type" value="Genomic_DNA"/>
</dbReference>
<dbReference type="InterPro" id="IPR021896">
    <property type="entry name" value="THAP9-like_HTH"/>
</dbReference>
<comment type="caution">
    <text evidence="2">The sequence shown here is derived from an EMBL/GenBank/DDBJ whole genome shotgun (WGS) entry which is preliminary data.</text>
</comment>
<feature type="domain" description="Reverse transcriptase" evidence="1">
    <location>
        <begin position="1"/>
        <end position="96"/>
    </location>
</feature>
<dbReference type="Pfam" id="PF21787">
    <property type="entry name" value="TNP-like_RNaseH_N"/>
    <property type="match status" value="1"/>
</dbReference>
<dbReference type="PANTHER" id="PTHR47027">
    <property type="entry name" value="REVERSE TRANSCRIPTASE DOMAIN-CONTAINING PROTEIN"/>
    <property type="match status" value="1"/>
</dbReference>
<dbReference type="PANTHER" id="PTHR47027:SF8">
    <property type="entry name" value="RIBONUCLEASE H"/>
    <property type="match status" value="1"/>
</dbReference>
<dbReference type="InterPro" id="IPR043128">
    <property type="entry name" value="Rev_trsase/Diguanyl_cyclase"/>
</dbReference>
<evidence type="ECO:0000313" key="3">
    <source>
        <dbReference type="Proteomes" id="UP000478052"/>
    </source>
</evidence>
<gene>
    <name evidence="2" type="ORF">FWK35_00015229</name>
</gene>
<dbReference type="Pfam" id="PF00078">
    <property type="entry name" value="RVT_1"/>
    <property type="match status" value="1"/>
</dbReference>
<dbReference type="InterPro" id="IPR048365">
    <property type="entry name" value="TNP-like_RNaseH_N"/>
</dbReference>
<dbReference type="Gene3D" id="3.30.70.270">
    <property type="match status" value="1"/>
</dbReference>
<evidence type="ECO:0000259" key="1">
    <source>
        <dbReference type="PROSITE" id="PS50878"/>
    </source>
</evidence>
<sequence length="417" mass="48496">MDKYKRNFNGISINGEKIRCIRFADDIALVSESEKDMQKFLTTLAKILQEYQMKINAKKAKTMVVTKAKEIPVVKLQVNNNLVEQVQQFKYLGSTIKSDGKCSIEIRQRIAMAKRAFTQKRVLLYGCETWTINEQDKKKLEAIEMWIWRRLLKISWTERKSNVDVLDQTLFMTNIFEGRINGYKGRGRPRKAYIEEMIKQAGCSRYTEMKRLASNREEWKNNTSDSIKEVLNRSLKSNNAKYSPAIRSFALTLQFYSAKAFNYVRKTFKNLLPHPENQDSHLKRLKQLGKRKQIIFLNGKFYGGINLGTGQDQNESDNSQQATNALVFLEVCMNKHCKVPLGYFLVHSYTGNERENLLTKCLELFADTGAKCFSITFDGAPMCKSLSANFDYFSEHFQPWFYNPAYPIPEKNKMFIF</sequence>
<dbReference type="SUPFAM" id="SSF56672">
    <property type="entry name" value="DNA/RNA polymerases"/>
    <property type="match status" value="1"/>
</dbReference>
<keyword evidence="3" id="KW-1185">Reference proteome</keyword>
<organism evidence="2 3">
    <name type="scientific">Aphis craccivora</name>
    <name type="common">Cowpea aphid</name>
    <dbReference type="NCBI Taxonomy" id="307492"/>
    <lineage>
        <taxon>Eukaryota</taxon>
        <taxon>Metazoa</taxon>
        <taxon>Ecdysozoa</taxon>
        <taxon>Arthropoda</taxon>
        <taxon>Hexapoda</taxon>
        <taxon>Insecta</taxon>
        <taxon>Pterygota</taxon>
        <taxon>Neoptera</taxon>
        <taxon>Paraneoptera</taxon>
        <taxon>Hemiptera</taxon>
        <taxon>Sternorrhyncha</taxon>
        <taxon>Aphidomorpha</taxon>
        <taxon>Aphidoidea</taxon>
        <taxon>Aphididae</taxon>
        <taxon>Aphidini</taxon>
        <taxon>Aphis</taxon>
        <taxon>Aphis</taxon>
    </lineage>
</organism>
<protein>
    <submittedName>
        <fullName evidence="2">THAP-type domain-containing protein</fullName>
    </submittedName>
</protein>
<dbReference type="Pfam" id="PF12017">
    <property type="entry name" value="Tnp_P_element"/>
    <property type="match status" value="1"/>
</dbReference>
<dbReference type="Proteomes" id="UP000478052">
    <property type="component" value="Unassembled WGS sequence"/>
</dbReference>
<evidence type="ECO:0000313" key="2">
    <source>
        <dbReference type="EMBL" id="KAF0752817.1"/>
    </source>
</evidence>
<proteinExistence type="predicted"/>
<dbReference type="PROSITE" id="PS50878">
    <property type="entry name" value="RT_POL"/>
    <property type="match status" value="1"/>
</dbReference>
<dbReference type="InterPro" id="IPR043502">
    <property type="entry name" value="DNA/RNA_pol_sf"/>
</dbReference>
<reference evidence="2 3" key="1">
    <citation type="submission" date="2019-08" db="EMBL/GenBank/DDBJ databases">
        <title>Whole genome of Aphis craccivora.</title>
        <authorList>
            <person name="Voronova N.V."/>
            <person name="Shulinski R.S."/>
            <person name="Bandarenka Y.V."/>
            <person name="Zhorov D.G."/>
            <person name="Warner D."/>
        </authorList>
    </citation>
    <scope>NUCLEOTIDE SEQUENCE [LARGE SCALE GENOMIC DNA]</scope>
    <source>
        <strain evidence="2">180601</strain>
        <tissue evidence="2">Whole Body</tissue>
    </source>
</reference>
<dbReference type="GO" id="GO:0071897">
    <property type="term" value="P:DNA biosynthetic process"/>
    <property type="evidence" value="ECO:0007669"/>
    <property type="project" value="UniProtKB-ARBA"/>
</dbReference>
<dbReference type="AlphaFoldDB" id="A0A6G0YBQ9"/>
<dbReference type="OrthoDB" id="8196546at2759"/>
<dbReference type="InterPro" id="IPR000477">
    <property type="entry name" value="RT_dom"/>
</dbReference>
<name>A0A6G0YBQ9_APHCR</name>
<accession>A0A6G0YBQ9</accession>